<name>A0A4Y2UV49_ARAVE</name>
<protein>
    <submittedName>
        <fullName evidence="1">Uncharacterized protein</fullName>
    </submittedName>
</protein>
<reference evidence="1 2" key="1">
    <citation type="journal article" date="2019" name="Sci. Rep.">
        <title>Orb-weaving spider Araneus ventricosus genome elucidates the spidroin gene catalogue.</title>
        <authorList>
            <person name="Kono N."/>
            <person name="Nakamura H."/>
            <person name="Ohtoshi R."/>
            <person name="Moran D.A.P."/>
            <person name="Shinohara A."/>
            <person name="Yoshida Y."/>
            <person name="Fujiwara M."/>
            <person name="Mori M."/>
            <person name="Tomita M."/>
            <person name="Arakawa K."/>
        </authorList>
    </citation>
    <scope>NUCLEOTIDE SEQUENCE [LARGE SCALE GENOMIC DNA]</scope>
</reference>
<organism evidence="1 2">
    <name type="scientific">Araneus ventricosus</name>
    <name type="common">Orbweaver spider</name>
    <name type="synonym">Epeira ventricosa</name>
    <dbReference type="NCBI Taxonomy" id="182803"/>
    <lineage>
        <taxon>Eukaryota</taxon>
        <taxon>Metazoa</taxon>
        <taxon>Ecdysozoa</taxon>
        <taxon>Arthropoda</taxon>
        <taxon>Chelicerata</taxon>
        <taxon>Arachnida</taxon>
        <taxon>Araneae</taxon>
        <taxon>Araneomorphae</taxon>
        <taxon>Entelegynae</taxon>
        <taxon>Araneoidea</taxon>
        <taxon>Araneidae</taxon>
        <taxon>Araneus</taxon>
    </lineage>
</organism>
<evidence type="ECO:0000313" key="1">
    <source>
        <dbReference type="EMBL" id="GBO16758.1"/>
    </source>
</evidence>
<dbReference type="AlphaFoldDB" id="A0A4Y2UV49"/>
<proteinExistence type="predicted"/>
<sequence>MSDVSTKTACKDSFDAIVETGCTTTFFKFQWTAKDLTKYPTDKHPYDEYASSPVLYPLKSQSCKFEICNLRGERGYGKPELVMNFSCKTMTYITLNLSFSDTNGEVLCKIEKDLKFNYNRYNSAIEIEELARKILKMSEDTVIITCEMKISQIQSVLQTF</sequence>
<accession>A0A4Y2UV49</accession>
<dbReference type="EMBL" id="BGPR01040602">
    <property type="protein sequence ID" value="GBO16758.1"/>
    <property type="molecule type" value="Genomic_DNA"/>
</dbReference>
<gene>
    <name evidence="1" type="ORF">AVEN_1245_1</name>
</gene>
<dbReference type="Proteomes" id="UP000499080">
    <property type="component" value="Unassembled WGS sequence"/>
</dbReference>
<evidence type="ECO:0000313" key="2">
    <source>
        <dbReference type="Proteomes" id="UP000499080"/>
    </source>
</evidence>
<keyword evidence="2" id="KW-1185">Reference proteome</keyword>
<comment type="caution">
    <text evidence="1">The sequence shown here is derived from an EMBL/GenBank/DDBJ whole genome shotgun (WGS) entry which is preliminary data.</text>
</comment>